<evidence type="ECO:0000256" key="2">
    <source>
        <dbReference type="ARBA" id="ARBA00022679"/>
    </source>
</evidence>
<dbReference type="InterPro" id="IPR016461">
    <property type="entry name" value="COMT-like"/>
</dbReference>
<evidence type="ECO:0008006" key="8">
    <source>
        <dbReference type="Google" id="ProtNLM"/>
    </source>
</evidence>
<evidence type="ECO:0000259" key="5">
    <source>
        <dbReference type="Pfam" id="PF08100"/>
    </source>
</evidence>
<dbReference type="SUPFAM" id="SSF46785">
    <property type="entry name" value="Winged helix' DNA-binding domain"/>
    <property type="match status" value="1"/>
</dbReference>
<dbReference type="Proteomes" id="UP000730482">
    <property type="component" value="Unassembled WGS sequence"/>
</dbReference>
<evidence type="ECO:0000256" key="1">
    <source>
        <dbReference type="ARBA" id="ARBA00022603"/>
    </source>
</evidence>
<feature type="domain" description="O-methyltransferase dimerisation" evidence="5">
    <location>
        <begin position="1"/>
        <end position="76"/>
    </location>
</feature>
<dbReference type="PIRSF" id="PIRSF005739">
    <property type="entry name" value="O-mtase"/>
    <property type="match status" value="1"/>
</dbReference>
<feature type="domain" description="O-methyltransferase C-terminal" evidence="4">
    <location>
        <begin position="100"/>
        <end position="306"/>
    </location>
</feature>
<reference evidence="6 7" key="1">
    <citation type="submission" date="2020-02" db="EMBL/GenBank/DDBJ databases">
        <title>Acidophilic actinobacteria isolated from forest soil.</title>
        <authorList>
            <person name="Golinska P."/>
        </authorList>
    </citation>
    <scope>NUCLEOTIDE SEQUENCE [LARGE SCALE GENOMIC DNA]</scope>
    <source>
        <strain evidence="6 7">NL8</strain>
    </source>
</reference>
<evidence type="ECO:0000313" key="7">
    <source>
        <dbReference type="Proteomes" id="UP000730482"/>
    </source>
</evidence>
<dbReference type="InterPro" id="IPR012967">
    <property type="entry name" value="COMT_dimerisation"/>
</dbReference>
<dbReference type="EMBL" id="JAAFYZ010000180">
    <property type="protein sequence ID" value="MBS2552285.1"/>
    <property type="molecule type" value="Genomic_DNA"/>
</dbReference>
<dbReference type="InterPro" id="IPR001077">
    <property type="entry name" value="COMT_C"/>
</dbReference>
<dbReference type="InterPro" id="IPR036390">
    <property type="entry name" value="WH_DNA-bd_sf"/>
</dbReference>
<gene>
    <name evidence="6" type="ORF">KGQ19_36060</name>
</gene>
<sequence>MQLLGGFQVSQALFVITDLGVPTILDQEGPSTVTALAERTNADPDALRRLIRCLAPVGVFTTDGERVSVTPLGATLSEKHPHSLHSVARASGEFHYPAFGELRHTLRTGQPAAEKYYGMPYFDWLAADPARVQLFNQAMGTFATTLRAGMFDGYRLPPGGVIADIGGAEGRMLAELLDHDDDPTRRGIVLDLPATIEAAQSSPAAAELADRVEFVAGDFFAAVPTADIYLLGWVLHNWSDQDCRRILGTIAAAAAPGARLLILEGLVPPGDQPHPVKALDLSMLGILGGKERTEQEFRDLLDSAGFTLDRIVPTPSPYLILEAEPR</sequence>
<evidence type="ECO:0000256" key="3">
    <source>
        <dbReference type="ARBA" id="ARBA00022691"/>
    </source>
</evidence>
<organism evidence="6 7">
    <name type="scientific">Catenulispora pinistramenti</name>
    <dbReference type="NCBI Taxonomy" id="2705254"/>
    <lineage>
        <taxon>Bacteria</taxon>
        <taxon>Bacillati</taxon>
        <taxon>Actinomycetota</taxon>
        <taxon>Actinomycetes</taxon>
        <taxon>Catenulisporales</taxon>
        <taxon>Catenulisporaceae</taxon>
        <taxon>Catenulispora</taxon>
    </lineage>
</organism>
<dbReference type="Gene3D" id="3.40.50.150">
    <property type="entry name" value="Vaccinia Virus protein VP39"/>
    <property type="match status" value="1"/>
</dbReference>
<dbReference type="Pfam" id="PF00891">
    <property type="entry name" value="Methyltransf_2"/>
    <property type="match status" value="1"/>
</dbReference>
<name>A0ABS5L2C4_9ACTN</name>
<dbReference type="InterPro" id="IPR036388">
    <property type="entry name" value="WH-like_DNA-bd_sf"/>
</dbReference>
<dbReference type="RefSeq" id="WP_230419964.1">
    <property type="nucleotide sequence ID" value="NZ_JAAFYZ010000180.1"/>
</dbReference>
<evidence type="ECO:0000313" key="6">
    <source>
        <dbReference type="EMBL" id="MBS2552285.1"/>
    </source>
</evidence>
<keyword evidence="3" id="KW-0949">S-adenosyl-L-methionine</keyword>
<evidence type="ECO:0000259" key="4">
    <source>
        <dbReference type="Pfam" id="PF00891"/>
    </source>
</evidence>
<dbReference type="Pfam" id="PF08100">
    <property type="entry name" value="Dimerisation"/>
    <property type="match status" value="1"/>
</dbReference>
<accession>A0ABS5L2C4</accession>
<dbReference type="InterPro" id="IPR029063">
    <property type="entry name" value="SAM-dependent_MTases_sf"/>
</dbReference>
<protein>
    <recommendedName>
        <fullName evidence="8">O-methyltransferase family 2</fullName>
    </recommendedName>
</protein>
<dbReference type="SUPFAM" id="SSF53335">
    <property type="entry name" value="S-adenosyl-L-methionine-dependent methyltransferases"/>
    <property type="match status" value="1"/>
</dbReference>
<proteinExistence type="predicted"/>
<dbReference type="CDD" id="cd02440">
    <property type="entry name" value="AdoMet_MTases"/>
    <property type="match status" value="1"/>
</dbReference>
<dbReference type="PANTHER" id="PTHR43712:SF2">
    <property type="entry name" value="O-METHYLTRANSFERASE CICE"/>
    <property type="match status" value="1"/>
</dbReference>
<dbReference type="PROSITE" id="PS51683">
    <property type="entry name" value="SAM_OMT_II"/>
    <property type="match status" value="1"/>
</dbReference>
<dbReference type="Gene3D" id="1.10.10.10">
    <property type="entry name" value="Winged helix-like DNA-binding domain superfamily/Winged helix DNA-binding domain"/>
    <property type="match status" value="1"/>
</dbReference>
<keyword evidence="7" id="KW-1185">Reference proteome</keyword>
<comment type="caution">
    <text evidence="6">The sequence shown here is derived from an EMBL/GenBank/DDBJ whole genome shotgun (WGS) entry which is preliminary data.</text>
</comment>
<keyword evidence="2" id="KW-0808">Transferase</keyword>
<keyword evidence="1" id="KW-0489">Methyltransferase</keyword>
<dbReference type="PANTHER" id="PTHR43712">
    <property type="entry name" value="PUTATIVE (AFU_ORTHOLOGUE AFUA_4G14580)-RELATED"/>
    <property type="match status" value="1"/>
</dbReference>